<dbReference type="RefSeq" id="WP_109805718.1">
    <property type="nucleotide sequence ID" value="NZ_QGKS01000489.1"/>
</dbReference>
<evidence type="ECO:0000313" key="1">
    <source>
        <dbReference type="EMBL" id="PWR07131.1"/>
    </source>
</evidence>
<organism evidence="1 2">
    <name type="scientific">Micromonospora sicca</name>
    <dbReference type="NCBI Taxonomy" id="2202420"/>
    <lineage>
        <taxon>Bacteria</taxon>
        <taxon>Bacillati</taxon>
        <taxon>Actinomycetota</taxon>
        <taxon>Actinomycetes</taxon>
        <taxon>Micromonosporales</taxon>
        <taxon>Micromonosporaceae</taxon>
        <taxon>Micromonospora</taxon>
    </lineage>
</organism>
<proteinExistence type="predicted"/>
<name>A0A317CX15_9ACTN</name>
<dbReference type="EMBL" id="QGKS01000489">
    <property type="protein sequence ID" value="PWR07131.1"/>
    <property type="molecule type" value="Genomic_DNA"/>
</dbReference>
<dbReference type="OrthoDB" id="3353404at2"/>
<sequence>MSCSTLVGVTGSGGAYAARWLHWGGDPKPIMPPLRRIWQHTFARHTLPMTEALLRHDWVTLDPAVTRASRRHGGPPVAGVGYATDLQGGIRRGRVDETAQGYLEWMYLIDVATDTVLVYEATCHSRWLRRSQHPLDPASAGRVVGCGGYTDHGHRWDTARLWLPDARAGLDAEVCLAAHPHGAAVIRFTDATAHAITAATTPTTPTQGEPGRQAPWLRSVGTEFDLMWADRRAPRPYRLRRDADGLLLLEADVPGRSWRLLTAPAEGMGR</sequence>
<gene>
    <name evidence="1" type="ORF">DKT69_35350</name>
</gene>
<protein>
    <submittedName>
        <fullName evidence="1">Uncharacterized protein</fullName>
    </submittedName>
</protein>
<accession>A0A317CX15</accession>
<dbReference type="AlphaFoldDB" id="A0A317CX15"/>
<comment type="caution">
    <text evidence="1">The sequence shown here is derived from an EMBL/GenBank/DDBJ whole genome shotgun (WGS) entry which is preliminary data.</text>
</comment>
<evidence type="ECO:0000313" key="2">
    <source>
        <dbReference type="Proteomes" id="UP000246050"/>
    </source>
</evidence>
<reference evidence="1 2" key="1">
    <citation type="submission" date="2018-05" db="EMBL/GenBank/DDBJ databases">
        <title>Micromonosporas from Atacama Desert.</title>
        <authorList>
            <person name="Carro L."/>
            <person name="Golinska P."/>
            <person name="Klenk H.-P."/>
            <person name="Goodfellow M."/>
        </authorList>
    </citation>
    <scope>NUCLEOTIDE SEQUENCE [LARGE SCALE GENOMIC DNA]</scope>
    <source>
        <strain evidence="1 2">4G51</strain>
    </source>
</reference>
<dbReference type="Proteomes" id="UP000246050">
    <property type="component" value="Unassembled WGS sequence"/>
</dbReference>